<accession>A0A420N2X9</accession>
<dbReference type="EMBL" id="MRCX01000070">
    <property type="protein sequence ID" value="RKK74615.1"/>
    <property type="molecule type" value="Genomic_DNA"/>
</dbReference>
<reference evidence="1 2" key="1">
    <citation type="journal article" date="2018" name="Sci. Rep.">
        <title>Characterisation of pathogen-specific regions and novel effector candidates in Fusarium oxysporum f. sp. cepae.</title>
        <authorList>
            <person name="Armitage A.D."/>
            <person name="Taylor A."/>
            <person name="Sobczyk M.K."/>
            <person name="Baxter L."/>
            <person name="Greenfield B.P."/>
            <person name="Bates H.J."/>
            <person name="Wilson F."/>
            <person name="Jackson A.C."/>
            <person name="Ott S."/>
            <person name="Harrison R.J."/>
            <person name="Clarkson J.P."/>
        </authorList>
    </citation>
    <scope>NUCLEOTIDE SEQUENCE [LARGE SCALE GENOMIC DNA]</scope>
    <source>
        <strain evidence="1 2">Fo_A13</strain>
    </source>
</reference>
<organism evidence="1 2">
    <name type="scientific">Fusarium oxysporum</name>
    <name type="common">Fusarium vascular wilt</name>
    <dbReference type="NCBI Taxonomy" id="5507"/>
    <lineage>
        <taxon>Eukaryota</taxon>
        <taxon>Fungi</taxon>
        <taxon>Dikarya</taxon>
        <taxon>Ascomycota</taxon>
        <taxon>Pezizomycotina</taxon>
        <taxon>Sordariomycetes</taxon>
        <taxon>Hypocreomycetidae</taxon>
        <taxon>Hypocreales</taxon>
        <taxon>Nectriaceae</taxon>
        <taxon>Fusarium</taxon>
        <taxon>Fusarium oxysporum species complex</taxon>
    </lineage>
</organism>
<gene>
    <name evidence="1" type="ORF">BFJ69_g8331</name>
</gene>
<dbReference type="Proteomes" id="UP000285084">
    <property type="component" value="Unassembled WGS sequence"/>
</dbReference>
<comment type="caution">
    <text evidence="1">The sequence shown here is derived from an EMBL/GenBank/DDBJ whole genome shotgun (WGS) entry which is preliminary data.</text>
</comment>
<protein>
    <submittedName>
        <fullName evidence="1">Uncharacterized protein</fullName>
    </submittedName>
</protein>
<evidence type="ECO:0000313" key="1">
    <source>
        <dbReference type="EMBL" id="RKK74615.1"/>
    </source>
</evidence>
<evidence type="ECO:0000313" key="2">
    <source>
        <dbReference type="Proteomes" id="UP000285084"/>
    </source>
</evidence>
<sequence>MPDHSQPSPENSSRAQLYIIVNPFTSYEQFLQLCDHFFSTRHLWSIVIEGPCLWRIYQGHLIDGDPRIEISGDRMTIEGSERQLKHFEVASFPNVWLRYVEDRIDSVYPEDAQDDLECNRK</sequence>
<name>A0A420N2X9_FUSOX</name>
<proteinExistence type="predicted"/>
<dbReference type="AlphaFoldDB" id="A0A420N2X9"/>